<sequence length="211" mass="24514">MTEANTRRNPPFDEQIIREYLLDNPDFFNRFPELLLAMKVPHVERGAVSLVERRQELLRQRVGQLEEEITALMTMATQNERIFRFNLQLCQKLLECEDIGELRQSLTHELKQEFGFSHVRLITVHDIDSDLSVIWRNRLADGYYFGRLTHHEAMRLFGAEVGSVSLARLSEDAGQVIFAIASGDAAHFHPEMDSMLLEQIRQLLDHMIPKL</sequence>
<dbReference type="Proteomes" id="UP001201549">
    <property type="component" value="Unassembled WGS sequence"/>
</dbReference>
<protein>
    <submittedName>
        <fullName evidence="1">DUF484 family protein</fullName>
    </submittedName>
</protein>
<organism evidence="1 2">
    <name type="scientific">Shewanella electrica</name>
    <dbReference type="NCBI Taxonomy" id="515560"/>
    <lineage>
        <taxon>Bacteria</taxon>
        <taxon>Pseudomonadati</taxon>
        <taxon>Pseudomonadota</taxon>
        <taxon>Gammaproteobacteria</taxon>
        <taxon>Alteromonadales</taxon>
        <taxon>Shewanellaceae</taxon>
        <taxon>Shewanella</taxon>
    </lineage>
</organism>
<proteinExistence type="predicted"/>
<dbReference type="PANTHER" id="PTHR38765:SF1">
    <property type="entry name" value="DUF484 DOMAIN-CONTAINING PROTEIN"/>
    <property type="match status" value="1"/>
</dbReference>
<dbReference type="InterPro" id="IPR007435">
    <property type="entry name" value="DUF484"/>
</dbReference>
<reference evidence="1 2" key="1">
    <citation type="submission" date="2022-02" db="EMBL/GenBank/DDBJ databases">
        <authorList>
            <person name="Zhuang L."/>
        </authorList>
    </citation>
    <scope>NUCLEOTIDE SEQUENCE [LARGE SCALE GENOMIC DNA]</scope>
    <source>
        <strain evidence="1 2">C32</strain>
    </source>
</reference>
<accession>A0ABT2FLT1</accession>
<keyword evidence="2" id="KW-1185">Reference proteome</keyword>
<dbReference type="Pfam" id="PF04340">
    <property type="entry name" value="DUF484"/>
    <property type="match status" value="1"/>
</dbReference>
<gene>
    <name evidence="1" type="ORF">L9G74_06950</name>
</gene>
<name>A0ABT2FLT1_9GAMM</name>
<dbReference type="RefSeq" id="WP_238895573.1">
    <property type="nucleotide sequence ID" value="NZ_JAKOGG010000003.1"/>
</dbReference>
<comment type="caution">
    <text evidence="1">The sequence shown here is derived from an EMBL/GenBank/DDBJ whole genome shotgun (WGS) entry which is preliminary data.</text>
</comment>
<dbReference type="PANTHER" id="PTHR38765">
    <property type="entry name" value="DUF484 DOMAIN-CONTAINING PROTEIN"/>
    <property type="match status" value="1"/>
</dbReference>
<reference evidence="2" key="2">
    <citation type="submission" date="2023-07" db="EMBL/GenBank/DDBJ databases">
        <title>Shewanella mangrovi sp. nov., an acetaldehyde- degrading bacterium isolated from mangrove sediment.</title>
        <authorList>
            <person name="Liu Y."/>
        </authorList>
    </citation>
    <scope>NUCLEOTIDE SEQUENCE [LARGE SCALE GENOMIC DNA]</scope>
    <source>
        <strain evidence="2">C32</strain>
    </source>
</reference>
<dbReference type="EMBL" id="JAKOGG010000003">
    <property type="protein sequence ID" value="MCS4556171.1"/>
    <property type="molecule type" value="Genomic_DNA"/>
</dbReference>
<dbReference type="Gene3D" id="3.30.450.40">
    <property type="match status" value="1"/>
</dbReference>
<dbReference type="InterPro" id="IPR029016">
    <property type="entry name" value="GAF-like_dom_sf"/>
</dbReference>
<evidence type="ECO:0000313" key="2">
    <source>
        <dbReference type="Proteomes" id="UP001201549"/>
    </source>
</evidence>
<evidence type="ECO:0000313" key="1">
    <source>
        <dbReference type="EMBL" id="MCS4556171.1"/>
    </source>
</evidence>